<evidence type="ECO:0000256" key="5">
    <source>
        <dbReference type="PIRSR" id="PIRSR601486-1"/>
    </source>
</evidence>
<dbReference type="GO" id="GO:0020037">
    <property type="term" value="F:heme binding"/>
    <property type="evidence" value="ECO:0007669"/>
    <property type="project" value="InterPro"/>
</dbReference>
<feature type="binding site" description="distal binding residue" evidence="5">
    <location>
        <position position="101"/>
    </location>
    <ligand>
        <name>heme</name>
        <dbReference type="ChEBI" id="CHEBI:30413"/>
    </ligand>
    <ligandPart>
        <name>Fe</name>
        <dbReference type="ChEBI" id="CHEBI:18248"/>
    </ligandPart>
</feature>
<feature type="signal peptide" evidence="6">
    <location>
        <begin position="1"/>
        <end position="28"/>
    </location>
</feature>
<evidence type="ECO:0000256" key="1">
    <source>
        <dbReference type="ARBA" id="ARBA00022448"/>
    </source>
</evidence>
<dbReference type="CDD" id="cd00454">
    <property type="entry name" value="TrHb1_N"/>
    <property type="match status" value="1"/>
</dbReference>
<dbReference type="SUPFAM" id="SSF46458">
    <property type="entry name" value="Globin-like"/>
    <property type="match status" value="1"/>
</dbReference>
<evidence type="ECO:0000256" key="2">
    <source>
        <dbReference type="ARBA" id="ARBA00022617"/>
    </source>
</evidence>
<dbReference type="EMBL" id="CP022110">
    <property type="protein sequence ID" value="ASG19895.1"/>
    <property type="molecule type" value="Genomic_DNA"/>
</dbReference>
<dbReference type="RefSeq" id="WP_088870838.1">
    <property type="nucleotide sequence ID" value="NZ_CP022110.1"/>
</dbReference>
<feature type="chain" id="PRO_5012196706" evidence="6">
    <location>
        <begin position="29"/>
        <end position="184"/>
    </location>
</feature>
<keyword evidence="8" id="KW-1185">Reference proteome</keyword>
<dbReference type="KEGG" id="nao:Y958_02905"/>
<dbReference type="InterPro" id="IPR001486">
    <property type="entry name" value="Hemoglobin_trunc"/>
</dbReference>
<dbReference type="GO" id="GO:0046872">
    <property type="term" value="F:metal ion binding"/>
    <property type="evidence" value="ECO:0007669"/>
    <property type="project" value="UniProtKB-KW"/>
</dbReference>
<gene>
    <name evidence="7" type="ORF">Y958_02905</name>
</gene>
<dbReference type="Pfam" id="PF01152">
    <property type="entry name" value="Bac_globin"/>
    <property type="match status" value="1"/>
</dbReference>
<dbReference type="GO" id="GO:0019825">
    <property type="term" value="F:oxygen binding"/>
    <property type="evidence" value="ECO:0007669"/>
    <property type="project" value="InterPro"/>
</dbReference>
<keyword evidence="3 5" id="KW-0479">Metal-binding</keyword>
<evidence type="ECO:0000313" key="7">
    <source>
        <dbReference type="EMBL" id="ASG19895.1"/>
    </source>
</evidence>
<keyword evidence="6" id="KW-0732">Signal</keyword>
<evidence type="ECO:0000313" key="8">
    <source>
        <dbReference type="Proteomes" id="UP000197153"/>
    </source>
</evidence>
<proteinExistence type="predicted"/>
<dbReference type="Proteomes" id="UP000197153">
    <property type="component" value="Chromosome 1"/>
</dbReference>
<sequence length="184" mass="19949">MPALPRRAALSLAIVLLGPLAGPLVGCASGPSADLYQTFGGQPGLVALVDDFMDGMMRDPDLRPYFVNANRPHIKAELVAQFCAILGGPCEYKGMDMKMAHARYGIGDHEFNALVQDLQDAMDLHHIPYRAQNRFLAMLAPYRDDVVHPDPPPRVRPPLTIAPDAVVVPETVPTGGPQNKPPPR</sequence>
<dbReference type="AlphaFoldDB" id="A0A248JMG1"/>
<evidence type="ECO:0000256" key="3">
    <source>
        <dbReference type="ARBA" id="ARBA00022723"/>
    </source>
</evidence>
<protein>
    <submittedName>
        <fullName evidence="7">Group 1 truncated hemoglobin</fullName>
    </submittedName>
</protein>
<evidence type="ECO:0000256" key="4">
    <source>
        <dbReference type="ARBA" id="ARBA00023004"/>
    </source>
</evidence>
<keyword evidence="4 5" id="KW-0408">Iron</keyword>
<dbReference type="Gene3D" id="1.10.490.10">
    <property type="entry name" value="Globins"/>
    <property type="match status" value="1"/>
</dbReference>
<dbReference type="InterPro" id="IPR012292">
    <property type="entry name" value="Globin/Proto"/>
</dbReference>
<keyword evidence="2 5" id="KW-0349">Heme</keyword>
<accession>A0A248JMG1</accession>
<name>A0A248JMG1_9PROT</name>
<reference evidence="7 8" key="1">
    <citation type="submission" date="2017-06" db="EMBL/GenBank/DDBJ databases">
        <title>Complete genome sequence of Nitrospirillum amazonense strain CBAmC, an endophytic nitrogen-fixing and plant growth-promoting bacterium, isolated from sugarcane.</title>
        <authorList>
            <person name="Schwab S."/>
            <person name="dos Santos Teixeira K.R."/>
            <person name="Simoes Araujo J.L."/>
            <person name="Soares Vidal M."/>
            <person name="Borges de Freitas H.R."/>
            <person name="Rivello Crivelaro A.L."/>
            <person name="Bueno de Camargo Nunes A."/>
            <person name="dos Santos C.M."/>
            <person name="Palmeira da Silva Rosa D."/>
            <person name="da Silva Padilha D."/>
            <person name="da Silva E."/>
            <person name="Araujo Terra L."/>
            <person name="Soares Mendes V."/>
            <person name="Farinelli L."/>
            <person name="Magalhaes Cruz L."/>
            <person name="Baldani J.I."/>
        </authorList>
    </citation>
    <scope>NUCLEOTIDE SEQUENCE [LARGE SCALE GENOMIC DNA]</scope>
    <source>
        <strain evidence="7 8">CBAmC</strain>
    </source>
</reference>
<evidence type="ECO:0000256" key="6">
    <source>
        <dbReference type="SAM" id="SignalP"/>
    </source>
</evidence>
<dbReference type="InterPro" id="IPR009050">
    <property type="entry name" value="Globin-like_sf"/>
</dbReference>
<organism evidence="7 8">
    <name type="scientific">Nitrospirillum viridazoti CBAmc</name>
    <dbReference type="NCBI Taxonomy" id="1441467"/>
    <lineage>
        <taxon>Bacteria</taxon>
        <taxon>Pseudomonadati</taxon>
        <taxon>Pseudomonadota</taxon>
        <taxon>Alphaproteobacteria</taxon>
        <taxon>Rhodospirillales</taxon>
        <taxon>Azospirillaceae</taxon>
        <taxon>Nitrospirillum</taxon>
        <taxon>Nitrospirillum viridazoti</taxon>
    </lineage>
</organism>
<keyword evidence="1" id="KW-0813">Transport</keyword>